<reference evidence="1" key="1">
    <citation type="submission" date="2020-07" db="EMBL/GenBank/DDBJ databases">
        <title>A long reads based de novo assembly of the rainbow trout Arlee double haploid line genome.</title>
        <authorList>
            <person name="Gao G."/>
            <person name="Palti Y."/>
        </authorList>
    </citation>
    <scope>NUCLEOTIDE SEQUENCE [LARGE SCALE GENOMIC DNA]</scope>
</reference>
<dbReference type="AlphaFoldDB" id="A0A8K9X9A2"/>
<accession>A0A8K9X9A2</accession>
<evidence type="ECO:0000313" key="1">
    <source>
        <dbReference type="Ensembl" id="ENSOMYP00000130459.1"/>
    </source>
</evidence>
<evidence type="ECO:0000313" key="2">
    <source>
        <dbReference type="Proteomes" id="UP000694395"/>
    </source>
</evidence>
<name>A0A8K9X9A2_ONCMY</name>
<proteinExistence type="predicted"/>
<reference evidence="1" key="2">
    <citation type="submission" date="2025-08" db="UniProtKB">
        <authorList>
            <consortium name="Ensembl"/>
        </authorList>
    </citation>
    <scope>IDENTIFICATION</scope>
</reference>
<dbReference type="GeneTree" id="ENSGT01150000287206"/>
<protein>
    <recommendedName>
        <fullName evidence="3">Endonuclease/exonuclease/phosphatase domain-containing protein</fullName>
    </recommendedName>
</protein>
<dbReference type="Ensembl" id="ENSOMYT00000160356.1">
    <property type="protein sequence ID" value="ENSOMYP00000130459.1"/>
    <property type="gene ID" value="ENSOMYG00000065741.1"/>
</dbReference>
<dbReference type="InterPro" id="IPR036691">
    <property type="entry name" value="Endo/exonu/phosph_ase_sf"/>
</dbReference>
<sequence>LIHGTINNQSYTMLNLYGPKTDYPQFVHLIVKHLQDFTNSRILVGGDINAVIDPLAEKSHGSAHMHSTSAPGTIKSCMVKQGMVDIWRLFNPDEREYNCISHHKT</sequence>
<reference evidence="1" key="3">
    <citation type="submission" date="2025-09" db="UniProtKB">
        <authorList>
            <consortium name="Ensembl"/>
        </authorList>
    </citation>
    <scope>IDENTIFICATION</scope>
</reference>
<dbReference type="Gene3D" id="3.60.10.10">
    <property type="entry name" value="Endonuclease/exonuclease/phosphatase"/>
    <property type="match status" value="1"/>
</dbReference>
<dbReference type="Proteomes" id="UP000694395">
    <property type="component" value="Chromosome Y"/>
</dbReference>
<organism evidence="1 2">
    <name type="scientific">Oncorhynchus mykiss</name>
    <name type="common">Rainbow trout</name>
    <name type="synonym">Salmo gairdneri</name>
    <dbReference type="NCBI Taxonomy" id="8022"/>
    <lineage>
        <taxon>Eukaryota</taxon>
        <taxon>Metazoa</taxon>
        <taxon>Chordata</taxon>
        <taxon>Craniata</taxon>
        <taxon>Vertebrata</taxon>
        <taxon>Euteleostomi</taxon>
        <taxon>Actinopterygii</taxon>
        <taxon>Neopterygii</taxon>
        <taxon>Teleostei</taxon>
        <taxon>Protacanthopterygii</taxon>
        <taxon>Salmoniformes</taxon>
        <taxon>Salmonidae</taxon>
        <taxon>Salmoninae</taxon>
        <taxon>Oncorhynchus</taxon>
    </lineage>
</organism>
<dbReference type="SUPFAM" id="SSF56219">
    <property type="entry name" value="DNase I-like"/>
    <property type="match status" value="1"/>
</dbReference>
<keyword evidence="2" id="KW-1185">Reference proteome</keyword>
<evidence type="ECO:0008006" key="3">
    <source>
        <dbReference type="Google" id="ProtNLM"/>
    </source>
</evidence>